<accession>A0A6I6FGY5</accession>
<reference evidence="2 3" key="1">
    <citation type="submission" date="2018-12" db="EMBL/GenBank/DDBJ databases">
        <title>Complete genome sequence of Streptomyces ficellus NRRL8067, the producer of ficellomycin, feldamycin and nojirimycin.</title>
        <authorList>
            <person name="Zhang H."/>
            <person name="Yue R."/>
            <person name="Liu Y."/>
            <person name="Li M."/>
            <person name="Mu H."/>
            <person name="Zhang J."/>
        </authorList>
    </citation>
    <scope>NUCLEOTIDE SEQUENCE [LARGE SCALE GENOMIC DNA]</scope>
    <source>
        <strain evidence="2 3">NRRL 8067</strain>
    </source>
</reference>
<dbReference type="OrthoDB" id="9798201at2"/>
<dbReference type="AlphaFoldDB" id="A0A6I6FGY5"/>
<name>A0A6I6FGY5_9ACTN</name>
<organism evidence="2 3">
    <name type="scientific">Streptomyces ficellus</name>
    <dbReference type="NCBI Taxonomy" id="1977088"/>
    <lineage>
        <taxon>Bacteria</taxon>
        <taxon>Bacillati</taxon>
        <taxon>Actinomycetota</taxon>
        <taxon>Actinomycetes</taxon>
        <taxon>Kitasatosporales</taxon>
        <taxon>Streptomycetaceae</taxon>
        <taxon>Streptomyces</taxon>
    </lineage>
</organism>
<sequence>MPVLRVDDAATAVAWYRRLGFVQQWEHRFEPGFPAFVEIARGAVALFLSEHTGDARPDTLVYLRVRDVDAVAAEFGVPVTTAPWAREVELRDPDGNRLRVGTPTE</sequence>
<dbReference type="InterPro" id="IPR029068">
    <property type="entry name" value="Glyas_Bleomycin-R_OHBP_Dase"/>
</dbReference>
<gene>
    <name evidence="2" type="ORF">EIZ62_01405</name>
</gene>
<dbReference type="Gene3D" id="3.10.180.10">
    <property type="entry name" value="2,3-Dihydroxybiphenyl 1,2-Dioxygenase, domain 1"/>
    <property type="match status" value="1"/>
</dbReference>
<dbReference type="EMBL" id="CP034279">
    <property type="protein sequence ID" value="QGV82401.1"/>
    <property type="molecule type" value="Genomic_DNA"/>
</dbReference>
<dbReference type="InterPro" id="IPR000335">
    <property type="entry name" value="Bleomycin-R"/>
</dbReference>
<dbReference type="GO" id="GO:0046677">
    <property type="term" value="P:response to antibiotic"/>
    <property type="evidence" value="ECO:0007669"/>
    <property type="project" value="UniProtKB-KW"/>
</dbReference>
<dbReference type="RefSeq" id="WP_156696136.1">
    <property type="nucleotide sequence ID" value="NZ_CP034279.1"/>
</dbReference>
<evidence type="ECO:0000313" key="3">
    <source>
        <dbReference type="Proteomes" id="UP000422572"/>
    </source>
</evidence>
<dbReference type="SUPFAM" id="SSF54593">
    <property type="entry name" value="Glyoxalase/Bleomycin resistance protein/Dihydroxybiphenyl dioxygenase"/>
    <property type="match status" value="1"/>
</dbReference>
<dbReference type="Pfam" id="PF19581">
    <property type="entry name" value="Glyoxalase_7"/>
    <property type="match status" value="1"/>
</dbReference>
<keyword evidence="3" id="KW-1185">Reference proteome</keyword>
<dbReference type="KEGG" id="sfic:EIZ62_01405"/>
<dbReference type="Proteomes" id="UP000422572">
    <property type="component" value="Chromosome"/>
</dbReference>
<proteinExistence type="predicted"/>
<keyword evidence="1" id="KW-0046">Antibiotic resistance</keyword>
<protein>
    <submittedName>
        <fullName evidence="2">VOC family protein</fullName>
    </submittedName>
</protein>
<evidence type="ECO:0000256" key="1">
    <source>
        <dbReference type="ARBA" id="ARBA00023251"/>
    </source>
</evidence>
<evidence type="ECO:0000313" key="2">
    <source>
        <dbReference type="EMBL" id="QGV82401.1"/>
    </source>
</evidence>